<accession>A0A1M6RKL7</accession>
<dbReference type="Proteomes" id="UP000242497">
    <property type="component" value="Unassembled WGS sequence"/>
</dbReference>
<name>A0A1M6RKL7_9FIRM</name>
<dbReference type="STRING" id="1123349.SAMN02744037_02136"/>
<organism evidence="1 2">
    <name type="scientific">Tepidibacter formicigenes DSM 15518</name>
    <dbReference type="NCBI Taxonomy" id="1123349"/>
    <lineage>
        <taxon>Bacteria</taxon>
        <taxon>Bacillati</taxon>
        <taxon>Bacillota</taxon>
        <taxon>Clostridia</taxon>
        <taxon>Peptostreptococcales</taxon>
        <taxon>Peptostreptococcaceae</taxon>
        <taxon>Tepidibacter</taxon>
    </lineage>
</organism>
<sequence length="256" mass="30086">MNKESFINRFCNDLKKLFDSIKVKDNNIYIIEKGMDIYIPVEDIYREYMMINDYKVIKEKYIQLIKNEILRCNHKIDTSTIIPVIRRKDFAGRNDKMFVKKNLGADINIYYAEDRGELLRYITYGDLENNNLDLEEVEKIATENINRFGNTLVPMDNEIKVFGLKFENEIGISVFLTDAIQKQINKIGKNRGVLIGFPNETMFLVAEDNKFYFDIMQDLAKYGIHLEKSVSDKIYRYKNGKLQFADIGDLHLKVVK</sequence>
<dbReference type="Pfam" id="PF07285">
    <property type="entry name" value="DUF1444"/>
    <property type="match status" value="1"/>
</dbReference>
<dbReference type="InterPro" id="IPR010838">
    <property type="entry name" value="DUF1444"/>
</dbReference>
<dbReference type="OrthoDB" id="1935253at2"/>
<dbReference type="AlphaFoldDB" id="A0A1M6RKL7"/>
<reference evidence="2" key="1">
    <citation type="submission" date="2016-11" db="EMBL/GenBank/DDBJ databases">
        <authorList>
            <person name="Varghese N."/>
            <person name="Submissions S."/>
        </authorList>
    </citation>
    <scope>NUCLEOTIDE SEQUENCE [LARGE SCALE GENOMIC DNA]</scope>
    <source>
        <strain evidence="2">DSM 15518</strain>
    </source>
</reference>
<protein>
    <submittedName>
        <fullName evidence="1">Uncharacterized protein</fullName>
    </submittedName>
</protein>
<dbReference type="RefSeq" id="WP_072889839.1">
    <property type="nucleotide sequence ID" value="NZ_FRAE01000058.1"/>
</dbReference>
<keyword evidence="2" id="KW-1185">Reference proteome</keyword>
<dbReference type="EMBL" id="FRAE01000058">
    <property type="protein sequence ID" value="SHK33003.1"/>
    <property type="molecule type" value="Genomic_DNA"/>
</dbReference>
<proteinExistence type="predicted"/>
<evidence type="ECO:0000313" key="2">
    <source>
        <dbReference type="Proteomes" id="UP000242497"/>
    </source>
</evidence>
<gene>
    <name evidence="1" type="ORF">SAMN02744037_02136</name>
</gene>
<evidence type="ECO:0000313" key="1">
    <source>
        <dbReference type="EMBL" id="SHK33003.1"/>
    </source>
</evidence>